<evidence type="ECO:0000313" key="3">
    <source>
        <dbReference type="EMBL" id="PCJ18681.1"/>
    </source>
</evidence>
<evidence type="ECO:0000256" key="1">
    <source>
        <dbReference type="SAM" id="Phobius"/>
    </source>
</evidence>
<feature type="transmembrane region" description="Helical" evidence="1">
    <location>
        <begin position="17"/>
        <end position="36"/>
    </location>
</feature>
<keyword evidence="1" id="KW-0472">Membrane</keyword>
<gene>
    <name evidence="3" type="ORF">COA96_16575</name>
</gene>
<dbReference type="SUPFAM" id="SSF74653">
    <property type="entry name" value="TolA/TonB C-terminal domain"/>
    <property type="match status" value="1"/>
</dbReference>
<dbReference type="Proteomes" id="UP000218327">
    <property type="component" value="Unassembled WGS sequence"/>
</dbReference>
<keyword evidence="1" id="KW-0812">Transmembrane</keyword>
<organism evidence="3 4">
    <name type="scientific">SAR86 cluster bacterium</name>
    <dbReference type="NCBI Taxonomy" id="2030880"/>
    <lineage>
        <taxon>Bacteria</taxon>
        <taxon>Pseudomonadati</taxon>
        <taxon>Pseudomonadota</taxon>
        <taxon>Gammaproteobacteria</taxon>
        <taxon>SAR86 cluster</taxon>
    </lineage>
</organism>
<accession>A0A2A5AHW1</accession>
<keyword evidence="1" id="KW-1133">Transmembrane helix</keyword>
<dbReference type="EMBL" id="NVVJ01000097">
    <property type="protein sequence ID" value="PCJ18681.1"/>
    <property type="molecule type" value="Genomic_DNA"/>
</dbReference>
<reference evidence="4" key="1">
    <citation type="submission" date="2017-08" db="EMBL/GenBank/DDBJ databases">
        <title>A dynamic microbial community with high functional redundancy inhabits the cold, oxic subseafloor aquifer.</title>
        <authorList>
            <person name="Tully B.J."/>
            <person name="Wheat C.G."/>
            <person name="Glazer B.T."/>
            <person name="Huber J.A."/>
        </authorList>
    </citation>
    <scope>NUCLEOTIDE SEQUENCE [LARGE SCALE GENOMIC DNA]</scope>
</reference>
<proteinExistence type="predicted"/>
<sequence length="220" mass="24907">MNTSLTTYNTHTNRRQLLAFCLSLAVLIVMFGLLSLKKNLEELVKDELTIREVSLAPPPPPPPPPQQQQKRVEAEIQLNVDGKGPPVVISEVKRQDPLEALQLVSPDIKTLTTDWEFDLQVDWSAYGLDELDGIPTLLTSMRIDWPRTLSNRGVDRAIVRLDVFIDETGRVTLVSILENSYPQLNNSIERVVRTARYSIPQKAGQAVRARFIWPVEFVKP</sequence>
<dbReference type="GO" id="GO:0055085">
    <property type="term" value="P:transmembrane transport"/>
    <property type="evidence" value="ECO:0007669"/>
    <property type="project" value="InterPro"/>
</dbReference>
<evidence type="ECO:0000259" key="2">
    <source>
        <dbReference type="Pfam" id="PF03544"/>
    </source>
</evidence>
<comment type="caution">
    <text evidence="3">The sequence shown here is derived from an EMBL/GenBank/DDBJ whole genome shotgun (WGS) entry which is preliminary data.</text>
</comment>
<dbReference type="AlphaFoldDB" id="A0A2A5AHW1"/>
<dbReference type="Gene3D" id="3.30.1150.10">
    <property type="match status" value="1"/>
</dbReference>
<dbReference type="Pfam" id="PF03544">
    <property type="entry name" value="TonB_C"/>
    <property type="match status" value="1"/>
</dbReference>
<evidence type="ECO:0000313" key="4">
    <source>
        <dbReference type="Proteomes" id="UP000218327"/>
    </source>
</evidence>
<protein>
    <recommendedName>
        <fullName evidence="2">TonB C-terminal domain-containing protein</fullName>
    </recommendedName>
</protein>
<dbReference type="InterPro" id="IPR037682">
    <property type="entry name" value="TonB_C"/>
</dbReference>
<feature type="domain" description="TonB C-terminal" evidence="2">
    <location>
        <begin position="159"/>
        <end position="217"/>
    </location>
</feature>
<name>A0A2A5AHW1_9GAMM</name>